<dbReference type="GeneID" id="92184429"/>
<reference evidence="1 2" key="1">
    <citation type="journal article" date="2024" name="bioRxiv">
        <title>Comparative genomics of Cryptococcus and Kwoniella reveals pathogenesis evolution and contrasting karyotype dynamics via intercentromeric recombination or chromosome fusion.</title>
        <authorList>
            <person name="Coelho M.A."/>
            <person name="David-Palma M."/>
            <person name="Shea T."/>
            <person name="Bowers K."/>
            <person name="McGinley-Smith S."/>
            <person name="Mohammad A.W."/>
            <person name="Gnirke A."/>
            <person name="Yurkov A.M."/>
            <person name="Nowrousian M."/>
            <person name="Sun S."/>
            <person name="Cuomo C.A."/>
            <person name="Heitman J."/>
        </authorList>
    </citation>
    <scope>NUCLEOTIDE SEQUENCE [LARGE SCALE GENOMIC DNA]</scope>
    <source>
        <strain evidence="1 2">CBS 13917</strain>
    </source>
</reference>
<proteinExistence type="predicted"/>
<comment type="caution">
    <text evidence="1">The sequence shown here is derived from an EMBL/GenBank/DDBJ whole genome shotgun (WGS) entry which is preliminary data.</text>
</comment>
<accession>A0AAW0YT48</accession>
<dbReference type="KEGG" id="kne:92184429"/>
<gene>
    <name evidence="1" type="ORF">IAR55_007171</name>
</gene>
<name>A0AAW0YT48_9TREE</name>
<dbReference type="AlphaFoldDB" id="A0AAW0YT48"/>
<dbReference type="EMBL" id="JBCAWK010000015">
    <property type="protein sequence ID" value="KAK8843511.1"/>
    <property type="molecule type" value="Genomic_DNA"/>
</dbReference>
<dbReference type="Proteomes" id="UP001388673">
    <property type="component" value="Unassembled WGS sequence"/>
</dbReference>
<evidence type="ECO:0000313" key="1">
    <source>
        <dbReference type="EMBL" id="KAK8843511.1"/>
    </source>
</evidence>
<organism evidence="1 2">
    <name type="scientific">Kwoniella newhampshirensis</name>
    <dbReference type="NCBI Taxonomy" id="1651941"/>
    <lineage>
        <taxon>Eukaryota</taxon>
        <taxon>Fungi</taxon>
        <taxon>Dikarya</taxon>
        <taxon>Basidiomycota</taxon>
        <taxon>Agaricomycotina</taxon>
        <taxon>Tremellomycetes</taxon>
        <taxon>Tremellales</taxon>
        <taxon>Cryptococcaceae</taxon>
        <taxon>Kwoniella</taxon>
    </lineage>
</organism>
<sequence length="108" mass="11758">MPFKSDQPCPQIHTRASEQLTVVAPVKCPLRSGFVLENGFTNSPPTLLSFRGAHFSGIVDSVFDFPFALDANIENFRAVITRPFAVAVNGCASNDAVSSISWWSIIQT</sequence>
<evidence type="ECO:0000313" key="2">
    <source>
        <dbReference type="Proteomes" id="UP001388673"/>
    </source>
</evidence>
<protein>
    <submittedName>
        <fullName evidence="1">Uncharacterized protein</fullName>
    </submittedName>
</protein>
<keyword evidence="2" id="KW-1185">Reference proteome</keyword>
<dbReference type="RefSeq" id="XP_066799459.1">
    <property type="nucleotide sequence ID" value="XM_066950244.1"/>
</dbReference>